<keyword evidence="2" id="KW-0408">Iron</keyword>
<evidence type="ECO:0000256" key="2">
    <source>
        <dbReference type="HAMAP-Rule" id="MF_00163"/>
    </source>
</evidence>
<reference evidence="3" key="1">
    <citation type="submission" date="2019-09" db="EMBL/GenBank/DDBJ databases">
        <authorList>
            <person name="Ashton P.M."/>
            <person name="Dallman T."/>
            <person name="Nair S."/>
            <person name="De Pinna E."/>
            <person name="Peters T."/>
            <person name="Grant K."/>
        </authorList>
    </citation>
    <scope>NUCLEOTIDE SEQUENCE</scope>
    <source>
        <strain evidence="3">228903</strain>
    </source>
</reference>
<protein>
    <recommendedName>
        <fullName evidence="2">Peptide deformylase</fullName>
        <shortName evidence="2">PDF</shortName>
        <ecNumber evidence="2">3.5.1.88</ecNumber>
    </recommendedName>
    <alternativeName>
        <fullName evidence="2">Polypeptide deformylase</fullName>
    </alternativeName>
</protein>
<feature type="active site" evidence="2">
    <location>
        <position position="139"/>
    </location>
</feature>
<evidence type="ECO:0000313" key="3">
    <source>
        <dbReference type="EMBL" id="ECR1523814.1"/>
    </source>
</evidence>
<comment type="catalytic activity">
    <reaction evidence="2">
        <text>N-terminal N-formyl-L-methionyl-[peptide] + H2O = N-terminal L-methionyl-[peptide] + formate</text>
        <dbReference type="Rhea" id="RHEA:24420"/>
        <dbReference type="Rhea" id="RHEA-COMP:10639"/>
        <dbReference type="Rhea" id="RHEA-COMP:10640"/>
        <dbReference type="ChEBI" id="CHEBI:15377"/>
        <dbReference type="ChEBI" id="CHEBI:15740"/>
        <dbReference type="ChEBI" id="CHEBI:49298"/>
        <dbReference type="ChEBI" id="CHEBI:64731"/>
        <dbReference type="EC" id="3.5.1.88"/>
    </reaction>
</comment>
<name>A0A5Z1D7L6_CAMJU</name>
<organism evidence="3">
    <name type="scientific">Campylobacter jejuni</name>
    <dbReference type="NCBI Taxonomy" id="197"/>
    <lineage>
        <taxon>Bacteria</taxon>
        <taxon>Pseudomonadati</taxon>
        <taxon>Campylobacterota</taxon>
        <taxon>Epsilonproteobacteria</taxon>
        <taxon>Campylobacterales</taxon>
        <taxon>Campylobacteraceae</taxon>
        <taxon>Campylobacter</taxon>
    </lineage>
</organism>
<comment type="similarity">
    <text evidence="1 2">Belongs to the polypeptide deformylase family.</text>
</comment>
<keyword evidence="2" id="KW-0479">Metal-binding</keyword>
<dbReference type="GO" id="GO:0046872">
    <property type="term" value="F:metal ion binding"/>
    <property type="evidence" value="ECO:0007669"/>
    <property type="project" value="UniProtKB-KW"/>
</dbReference>
<dbReference type="PRINTS" id="PR01576">
    <property type="entry name" value="PDEFORMYLASE"/>
</dbReference>
<proteinExistence type="inferred from homology"/>
<feature type="binding site" evidence="2">
    <location>
        <position position="138"/>
    </location>
    <ligand>
        <name>Fe cation</name>
        <dbReference type="ChEBI" id="CHEBI:24875"/>
    </ligand>
</feature>
<dbReference type="GO" id="GO:0042586">
    <property type="term" value="F:peptide deformylase activity"/>
    <property type="evidence" value="ECO:0007669"/>
    <property type="project" value="UniProtKB-UniRule"/>
</dbReference>
<dbReference type="PIRSF" id="PIRSF004749">
    <property type="entry name" value="Pep_def"/>
    <property type="match status" value="1"/>
</dbReference>
<accession>A0A5Z1D7L6</accession>
<dbReference type="NCBIfam" id="NF001159">
    <property type="entry name" value="PRK00150.1-3"/>
    <property type="match status" value="1"/>
</dbReference>
<sequence length="184" mass="21678">MVRKIITYPNPRLFLNSEIVNKFDTELHTLLDDMYETMIASNGVGLAAIQVDIPLRVLLVNIFDENDEQKKEDLLEIINPEIIPLDEEMITCTEGCLSVPDFFEEVKRYNHILLKYQDRFGEFKELEAKGFLAVAIQHENDHLNGHLFIEKISFTKRQKFDKEFKKKRKIIKKRNEKTKVHKLS</sequence>
<dbReference type="PANTHER" id="PTHR10458:SF22">
    <property type="entry name" value="PEPTIDE DEFORMYLASE"/>
    <property type="match status" value="1"/>
</dbReference>
<feature type="binding site" evidence="2">
    <location>
        <position position="96"/>
    </location>
    <ligand>
        <name>Fe cation</name>
        <dbReference type="ChEBI" id="CHEBI:24875"/>
    </ligand>
</feature>
<dbReference type="AlphaFoldDB" id="A0A5Z1D7L6"/>
<dbReference type="Gene3D" id="3.90.45.10">
    <property type="entry name" value="Peptide deformylase"/>
    <property type="match status" value="1"/>
</dbReference>
<dbReference type="EMBL" id="AAKENF010000006">
    <property type="protein sequence ID" value="ECR1523814.1"/>
    <property type="molecule type" value="Genomic_DNA"/>
</dbReference>
<dbReference type="CDD" id="cd00487">
    <property type="entry name" value="Pep_deformylase"/>
    <property type="match status" value="1"/>
</dbReference>
<keyword evidence="2" id="KW-0648">Protein biosynthesis</keyword>
<dbReference type="SUPFAM" id="SSF56420">
    <property type="entry name" value="Peptide deformylase"/>
    <property type="match status" value="1"/>
</dbReference>
<evidence type="ECO:0000256" key="1">
    <source>
        <dbReference type="ARBA" id="ARBA00010759"/>
    </source>
</evidence>
<dbReference type="GO" id="GO:0006412">
    <property type="term" value="P:translation"/>
    <property type="evidence" value="ECO:0007669"/>
    <property type="project" value="UniProtKB-UniRule"/>
</dbReference>
<dbReference type="EC" id="3.5.1.88" evidence="2"/>
<comment type="caution">
    <text evidence="3">The sequence shown here is derived from an EMBL/GenBank/DDBJ whole genome shotgun (WGS) entry which is preliminary data.</text>
</comment>
<feature type="binding site" evidence="2">
    <location>
        <position position="142"/>
    </location>
    <ligand>
        <name>Fe cation</name>
        <dbReference type="ChEBI" id="CHEBI:24875"/>
    </ligand>
</feature>
<dbReference type="HAMAP" id="MF_00163">
    <property type="entry name" value="Pep_deformylase"/>
    <property type="match status" value="1"/>
</dbReference>
<dbReference type="InterPro" id="IPR036821">
    <property type="entry name" value="Peptide_deformylase_sf"/>
</dbReference>
<comment type="cofactor">
    <cofactor evidence="2">
        <name>Fe(2+)</name>
        <dbReference type="ChEBI" id="CHEBI:29033"/>
    </cofactor>
    <text evidence="2">Binds 1 Fe(2+) ion.</text>
</comment>
<dbReference type="NCBIfam" id="TIGR00079">
    <property type="entry name" value="pept_deformyl"/>
    <property type="match status" value="1"/>
</dbReference>
<dbReference type="InterPro" id="IPR023635">
    <property type="entry name" value="Peptide_deformylase"/>
</dbReference>
<keyword evidence="2 3" id="KW-0378">Hydrolase</keyword>
<dbReference type="PANTHER" id="PTHR10458">
    <property type="entry name" value="PEPTIDE DEFORMYLASE"/>
    <property type="match status" value="1"/>
</dbReference>
<gene>
    <name evidence="2" type="primary">def</name>
    <name evidence="3" type="ORF">F0J77_05075</name>
</gene>
<dbReference type="Pfam" id="PF01327">
    <property type="entry name" value="Pep_deformylase"/>
    <property type="match status" value="1"/>
</dbReference>
<comment type="function">
    <text evidence="2">Removes the formyl group from the N-terminal Met of newly synthesized proteins. Requires at least a dipeptide for an efficient rate of reaction. N-terminal L-methionine is a prerequisite for activity but the enzyme has broad specificity at other positions.</text>
</comment>